<reference evidence="17 18" key="1">
    <citation type="submission" date="2017-08" db="EMBL/GenBank/DDBJ databases">
        <title>Reclassification of Bisgaard taxon 37 and 44.</title>
        <authorList>
            <person name="Christensen H."/>
        </authorList>
    </citation>
    <scope>NUCLEOTIDE SEQUENCE [LARGE SCALE GENOMIC DNA]</scope>
    <source>
        <strain evidence="17 18">B96_4</strain>
    </source>
</reference>
<evidence type="ECO:0000256" key="4">
    <source>
        <dbReference type="ARBA" id="ARBA00022630"/>
    </source>
</evidence>
<dbReference type="InterPro" id="IPR014729">
    <property type="entry name" value="Rossmann-like_a/b/a_fold"/>
</dbReference>
<keyword evidence="9 15" id="KW-0418">Kinase</keyword>
<dbReference type="UniPathway" id="UPA00277">
    <property type="reaction ID" value="UER00407"/>
</dbReference>
<evidence type="ECO:0000313" key="17">
    <source>
        <dbReference type="EMBL" id="RIY32162.1"/>
    </source>
</evidence>
<evidence type="ECO:0000256" key="3">
    <source>
        <dbReference type="ARBA" id="ARBA00005201"/>
    </source>
</evidence>
<dbReference type="OrthoDB" id="9803667at2"/>
<keyword evidence="7 15" id="KW-0548">Nucleotidyltransferase</keyword>
<comment type="catalytic activity">
    <reaction evidence="13 15">
        <text>riboflavin + ATP = FMN + ADP + H(+)</text>
        <dbReference type="Rhea" id="RHEA:14357"/>
        <dbReference type="ChEBI" id="CHEBI:15378"/>
        <dbReference type="ChEBI" id="CHEBI:30616"/>
        <dbReference type="ChEBI" id="CHEBI:57986"/>
        <dbReference type="ChEBI" id="CHEBI:58210"/>
        <dbReference type="ChEBI" id="CHEBI:456216"/>
        <dbReference type="EC" id="2.7.1.26"/>
    </reaction>
</comment>
<dbReference type="InterPro" id="IPR023468">
    <property type="entry name" value="Riboflavin_kinase"/>
</dbReference>
<sequence>MRVFKSFSELKASDLKKVFVTIGNFDGLHYGHRSILQALEKKAKAVNGQTLLIVFEPQPLEFFTKKVARLLTLQDKINVLEKYKLVDNVLVLNFDANLANMEADDFVQELCQAAQINTIFIGDDFHFGKNRSGNLAQLQALAPKYGYKVEVIETITNAQQQRVSSTLIRNLLAQGQLATANSLLAEPFSFTGQVEKGRQLARTLDAPTANIPINRVLSPLHGTYACLVKVEGKGKIYPGVCNIGFKPTVNSDQERWLVEVHILDFAEDLYGKELKITPVEFIRAEKKFASINELKAQINADIEYVRNLNLLQRLVKGQLFTNS</sequence>
<evidence type="ECO:0000259" key="16">
    <source>
        <dbReference type="SMART" id="SM00904"/>
    </source>
</evidence>
<dbReference type="PANTHER" id="PTHR22749:SF6">
    <property type="entry name" value="RIBOFLAVIN KINASE"/>
    <property type="match status" value="1"/>
</dbReference>
<dbReference type="EMBL" id="NRJH01000045">
    <property type="protein sequence ID" value="RIY32162.1"/>
    <property type="molecule type" value="Genomic_DNA"/>
</dbReference>
<dbReference type="GO" id="GO:0003919">
    <property type="term" value="F:FMN adenylyltransferase activity"/>
    <property type="evidence" value="ECO:0007669"/>
    <property type="project" value="UniProtKB-UniRule"/>
</dbReference>
<evidence type="ECO:0000256" key="8">
    <source>
        <dbReference type="ARBA" id="ARBA00022741"/>
    </source>
</evidence>
<evidence type="ECO:0000256" key="12">
    <source>
        <dbReference type="ARBA" id="ARBA00023268"/>
    </source>
</evidence>
<evidence type="ECO:0000313" key="18">
    <source>
        <dbReference type="Proteomes" id="UP000266258"/>
    </source>
</evidence>
<dbReference type="EC" id="2.7.7.2" evidence="15"/>
<keyword evidence="11 15" id="KW-0067">ATP-binding</keyword>
<keyword evidence="5 15" id="KW-0288">FMN</keyword>
<comment type="pathway">
    <text evidence="3 15">Cofactor biosynthesis; FMN biosynthesis; FMN from riboflavin (ATP route): step 1/1.</text>
</comment>
<dbReference type="NCBIfam" id="TIGR00083">
    <property type="entry name" value="ribF"/>
    <property type="match status" value="1"/>
</dbReference>
<evidence type="ECO:0000256" key="13">
    <source>
        <dbReference type="ARBA" id="ARBA00047880"/>
    </source>
</evidence>
<dbReference type="GO" id="GO:0006747">
    <property type="term" value="P:FAD biosynthetic process"/>
    <property type="evidence" value="ECO:0007669"/>
    <property type="project" value="UniProtKB-UniRule"/>
</dbReference>
<dbReference type="EC" id="2.7.1.26" evidence="15"/>
<evidence type="ECO:0000256" key="14">
    <source>
        <dbReference type="ARBA" id="ARBA00049494"/>
    </source>
</evidence>
<keyword evidence="18" id="KW-1185">Reference proteome</keyword>
<dbReference type="Pfam" id="PF01687">
    <property type="entry name" value="Flavokinase"/>
    <property type="match status" value="1"/>
</dbReference>
<dbReference type="GO" id="GO:0005524">
    <property type="term" value="F:ATP binding"/>
    <property type="evidence" value="ECO:0007669"/>
    <property type="project" value="UniProtKB-UniRule"/>
</dbReference>
<dbReference type="CDD" id="cd02064">
    <property type="entry name" value="FAD_synthetase_N"/>
    <property type="match status" value="1"/>
</dbReference>
<evidence type="ECO:0000256" key="11">
    <source>
        <dbReference type="ARBA" id="ARBA00022840"/>
    </source>
</evidence>
<keyword evidence="6 15" id="KW-0808">Transferase</keyword>
<dbReference type="UniPathway" id="UPA00276">
    <property type="reaction ID" value="UER00406"/>
</dbReference>
<dbReference type="GO" id="GO:0009231">
    <property type="term" value="P:riboflavin biosynthetic process"/>
    <property type="evidence" value="ECO:0007669"/>
    <property type="project" value="InterPro"/>
</dbReference>
<name>A0A3A1Y1E6_9GAMM</name>
<keyword evidence="8 15" id="KW-0547">Nucleotide-binding</keyword>
<evidence type="ECO:0000256" key="6">
    <source>
        <dbReference type="ARBA" id="ARBA00022679"/>
    </source>
</evidence>
<dbReference type="SMART" id="SM00904">
    <property type="entry name" value="Flavokinase"/>
    <property type="match status" value="1"/>
</dbReference>
<dbReference type="SUPFAM" id="SSF82114">
    <property type="entry name" value="Riboflavin kinase-like"/>
    <property type="match status" value="1"/>
</dbReference>
<protein>
    <recommendedName>
        <fullName evidence="15">Riboflavin biosynthesis protein</fullName>
    </recommendedName>
    <domain>
        <recommendedName>
            <fullName evidence="15">Riboflavin kinase</fullName>
            <ecNumber evidence="15">2.7.1.26</ecNumber>
        </recommendedName>
        <alternativeName>
            <fullName evidence="15">Flavokinase</fullName>
        </alternativeName>
    </domain>
    <domain>
        <recommendedName>
            <fullName evidence="15">FMN adenylyltransferase</fullName>
            <ecNumber evidence="15">2.7.7.2</ecNumber>
        </recommendedName>
        <alternativeName>
            <fullName evidence="15">FAD pyrophosphorylase</fullName>
        </alternativeName>
        <alternativeName>
            <fullName evidence="15">FAD synthase</fullName>
        </alternativeName>
    </domain>
</protein>
<feature type="domain" description="Riboflavin kinase" evidence="16">
    <location>
        <begin position="183"/>
        <end position="310"/>
    </location>
</feature>
<comment type="pathway">
    <text evidence="2 15">Cofactor biosynthesis; FAD biosynthesis; FAD from FMN: step 1/1.</text>
</comment>
<keyword evidence="10 15" id="KW-0274">FAD</keyword>
<dbReference type="Gene3D" id="3.40.50.620">
    <property type="entry name" value="HUPs"/>
    <property type="match status" value="1"/>
</dbReference>
<dbReference type="Proteomes" id="UP000266258">
    <property type="component" value="Unassembled WGS sequence"/>
</dbReference>
<comment type="caution">
    <text evidence="17">The sequence shown here is derived from an EMBL/GenBank/DDBJ whole genome shotgun (WGS) entry which is preliminary data.</text>
</comment>
<proteinExistence type="inferred from homology"/>
<evidence type="ECO:0000256" key="15">
    <source>
        <dbReference type="PIRNR" id="PIRNR004491"/>
    </source>
</evidence>
<comment type="similarity">
    <text evidence="15">Belongs to the ribF family.</text>
</comment>
<dbReference type="InterPro" id="IPR015865">
    <property type="entry name" value="Riboflavin_kinase_bac/euk"/>
</dbReference>
<comment type="catalytic activity">
    <reaction evidence="14 15">
        <text>FMN + ATP + H(+) = FAD + diphosphate</text>
        <dbReference type="Rhea" id="RHEA:17237"/>
        <dbReference type="ChEBI" id="CHEBI:15378"/>
        <dbReference type="ChEBI" id="CHEBI:30616"/>
        <dbReference type="ChEBI" id="CHEBI:33019"/>
        <dbReference type="ChEBI" id="CHEBI:57692"/>
        <dbReference type="ChEBI" id="CHEBI:58210"/>
        <dbReference type="EC" id="2.7.7.2"/>
    </reaction>
</comment>
<dbReference type="FunFam" id="3.40.50.620:FF:000021">
    <property type="entry name" value="Riboflavin biosynthesis protein"/>
    <property type="match status" value="1"/>
</dbReference>
<evidence type="ECO:0000256" key="10">
    <source>
        <dbReference type="ARBA" id="ARBA00022827"/>
    </source>
</evidence>
<keyword evidence="12" id="KW-0511">Multifunctional enzyme</keyword>
<evidence type="ECO:0000256" key="2">
    <source>
        <dbReference type="ARBA" id="ARBA00004726"/>
    </source>
</evidence>
<gene>
    <name evidence="17" type="primary">ribF</name>
    <name evidence="17" type="ORF">CJP74_05185</name>
</gene>
<evidence type="ECO:0000256" key="1">
    <source>
        <dbReference type="ARBA" id="ARBA00002121"/>
    </source>
</evidence>
<dbReference type="InterPro" id="IPR015864">
    <property type="entry name" value="FAD_synthase"/>
</dbReference>
<dbReference type="InterPro" id="IPR023465">
    <property type="entry name" value="Riboflavin_kinase_dom_sf"/>
</dbReference>
<dbReference type="PIRSF" id="PIRSF004491">
    <property type="entry name" value="FAD_Synth"/>
    <property type="match status" value="1"/>
</dbReference>
<organism evidence="17 18">
    <name type="scientific">Psittacicella melopsittaci</name>
    <dbReference type="NCBI Taxonomy" id="2028576"/>
    <lineage>
        <taxon>Bacteria</taxon>
        <taxon>Pseudomonadati</taxon>
        <taxon>Pseudomonadota</taxon>
        <taxon>Gammaproteobacteria</taxon>
        <taxon>Pasteurellales</taxon>
        <taxon>Psittacicellaceae</taxon>
        <taxon>Psittacicella</taxon>
    </lineage>
</organism>
<dbReference type="Pfam" id="PF06574">
    <property type="entry name" value="FAD_syn"/>
    <property type="match status" value="1"/>
</dbReference>
<dbReference type="Gene3D" id="2.40.30.30">
    <property type="entry name" value="Riboflavin kinase-like"/>
    <property type="match status" value="1"/>
</dbReference>
<dbReference type="PANTHER" id="PTHR22749">
    <property type="entry name" value="RIBOFLAVIN KINASE/FMN ADENYLYLTRANSFERASE"/>
    <property type="match status" value="1"/>
</dbReference>
<comment type="function">
    <text evidence="1">Catalyzes the phosphorylation of riboflavin to FMN followed by the adenylation of FMN to FAD.</text>
</comment>
<evidence type="ECO:0000256" key="7">
    <source>
        <dbReference type="ARBA" id="ARBA00022695"/>
    </source>
</evidence>
<accession>A0A3A1Y1E6</accession>
<evidence type="ECO:0000256" key="9">
    <source>
        <dbReference type="ARBA" id="ARBA00022777"/>
    </source>
</evidence>
<dbReference type="GO" id="GO:0009398">
    <property type="term" value="P:FMN biosynthetic process"/>
    <property type="evidence" value="ECO:0007669"/>
    <property type="project" value="UniProtKB-UniRule"/>
</dbReference>
<keyword evidence="4 15" id="KW-0285">Flavoprotein</keyword>
<dbReference type="AlphaFoldDB" id="A0A3A1Y1E6"/>
<dbReference type="RefSeq" id="WP_119497220.1">
    <property type="nucleotide sequence ID" value="NZ_NRJH01000045.1"/>
</dbReference>
<dbReference type="SUPFAM" id="SSF52374">
    <property type="entry name" value="Nucleotidylyl transferase"/>
    <property type="match status" value="1"/>
</dbReference>
<dbReference type="NCBIfam" id="NF004162">
    <property type="entry name" value="PRK05627.1-5"/>
    <property type="match status" value="1"/>
</dbReference>
<dbReference type="GO" id="GO:0008531">
    <property type="term" value="F:riboflavin kinase activity"/>
    <property type="evidence" value="ECO:0007669"/>
    <property type="project" value="UniProtKB-UniRule"/>
</dbReference>
<evidence type="ECO:0000256" key="5">
    <source>
        <dbReference type="ARBA" id="ARBA00022643"/>
    </source>
</evidence>
<dbReference type="InterPro" id="IPR002606">
    <property type="entry name" value="Riboflavin_kinase_bac"/>
</dbReference>